<dbReference type="AlphaFoldDB" id="A0A059A3M7"/>
<sequence>MSTVKSPGLESQSQFFTAIRMKLNKLLIVRTSIKASVRDLNVNKVLESRMPRTTTLAQSFPDSRGCVKEEEHEENEKPDGQQRKWHKNKNIQ</sequence>
<feature type="compositionally biased region" description="Basic and acidic residues" evidence="1">
    <location>
        <begin position="65"/>
        <end position="82"/>
    </location>
</feature>
<evidence type="ECO:0000313" key="2">
    <source>
        <dbReference type="EMBL" id="KCW48291.1"/>
    </source>
</evidence>
<reference evidence="2" key="1">
    <citation type="submission" date="2013-07" db="EMBL/GenBank/DDBJ databases">
        <title>The genome of Eucalyptus grandis.</title>
        <authorList>
            <person name="Schmutz J."/>
            <person name="Hayes R."/>
            <person name="Myburg A."/>
            <person name="Tuskan G."/>
            <person name="Grattapaglia D."/>
            <person name="Rokhsar D.S."/>
        </authorList>
    </citation>
    <scope>NUCLEOTIDE SEQUENCE</scope>
    <source>
        <tissue evidence="2">Leaf extractions</tissue>
    </source>
</reference>
<name>A0A059A3M7_EUCGR</name>
<proteinExistence type="predicted"/>
<feature type="region of interest" description="Disordered" evidence="1">
    <location>
        <begin position="53"/>
        <end position="92"/>
    </location>
</feature>
<accession>A0A059A3M7</accession>
<evidence type="ECO:0000256" key="1">
    <source>
        <dbReference type="SAM" id="MobiDB-lite"/>
    </source>
</evidence>
<dbReference type="EMBL" id="KK198763">
    <property type="protein sequence ID" value="KCW48291.1"/>
    <property type="molecule type" value="Genomic_DNA"/>
</dbReference>
<organism evidence="2">
    <name type="scientific">Eucalyptus grandis</name>
    <name type="common">Flooded gum</name>
    <dbReference type="NCBI Taxonomy" id="71139"/>
    <lineage>
        <taxon>Eukaryota</taxon>
        <taxon>Viridiplantae</taxon>
        <taxon>Streptophyta</taxon>
        <taxon>Embryophyta</taxon>
        <taxon>Tracheophyta</taxon>
        <taxon>Spermatophyta</taxon>
        <taxon>Magnoliopsida</taxon>
        <taxon>eudicotyledons</taxon>
        <taxon>Gunneridae</taxon>
        <taxon>Pentapetalae</taxon>
        <taxon>rosids</taxon>
        <taxon>malvids</taxon>
        <taxon>Myrtales</taxon>
        <taxon>Myrtaceae</taxon>
        <taxon>Myrtoideae</taxon>
        <taxon>Eucalypteae</taxon>
        <taxon>Eucalyptus</taxon>
    </lineage>
</organism>
<protein>
    <submittedName>
        <fullName evidence="2">Uncharacterized protein</fullName>
    </submittedName>
</protein>
<dbReference type="Gramene" id="KCW48291">
    <property type="protein sequence ID" value="KCW48291"/>
    <property type="gene ID" value="EUGRSUZ_K02022"/>
</dbReference>
<feature type="compositionally biased region" description="Basic residues" evidence="1">
    <location>
        <begin position="83"/>
        <end position="92"/>
    </location>
</feature>
<dbReference type="InParanoid" id="A0A059A3M7"/>
<gene>
    <name evidence="2" type="ORF">EUGRSUZ_K02022</name>
</gene>